<evidence type="ECO:0000313" key="9">
    <source>
        <dbReference type="EMBL" id="MCQ1530674.1"/>
    </source>
</evidence>
<feature type="transmembrane region" description="Helical" evidence="7">
    <location>
        <begin position="170"/>
        <end position="192"/>
    </location>
</feature>
<evidence type="ECO:0000256" key="3">
    <source>
        <dbReference type="ARBA" id="ARBA00022519"/>
    </source>
</evidence>
<feature type="transmembrane region" description="Helical" evidence="7">
    <location>
        <begin position="48"/>
        <end position="70"/>
    </location>
</feature>
<accession>A0ABT1NJB9</accession>
<feature type="transmembrane region" description="Helical" evidence="7">
    <location>
        <begin position="313"/>
        <end position="342"/>
    </location>
</feature>
<feature type="transmembrane region" description="Helical" evidence="7">
    <location>
        <begin position="239"/>
        <end position="255"/>
    </location>
</feature>
<dbReference type="PANTHER" id="PTHR33362">
    <property type="entry name" value="SIALIC ACID TRAP TRANSPORTER PERMEASE PROTEIN SIAT-RELATED"/>
    <property type="match status" value="1"/>
</dbReference>
<proteinExistence type="predicted"/>
<feature type="transmembrane region" description="Helical" evidence="7">
    <location>
        <begin position="134"/>
        <end position="158"/>
    </location>
</feature>
<evidence type="ECO:0000256" key="6">
    <source>
        <dbReference type="ARBA" id="ARBA00023136"/>
    </source>
</evidence>
<dbReference type="RefSeq" id="WP_255228197.1">
    <property type="nucleotide sequence ID" value="NZ_JAJEKE010000014.1"/>
</dbReference>
<keyword evidence="3" id="KW-0997">Cell inner membrane</keyword>
<keyword evidence="5 7" id="KW-1133">Transmembrane helix</keyword>
<evidence type="ECO:0000256" key="1">
    <source>
        <dbReference type="ARBA" id="ARBA00004429"/>
    </source>
</evidence>
<keyword evidence="2" id="KW-1003">Cell membrane</keyword>
<evidence type="ECO:0000259" key="8">
    <source>
        <dbReference type="Pfam" id="PF06808"/>
    </source>
</evidence>
<keyword evidence="10" id="KW-1185">Reference proteome</keyword>
<evidence type="ECO:0000256" key="4">
    <source>
        <dbReference type="ARBA" id="ARBA00022692"/>
    </source>
</evidence>
<feature type="transmembrane region" description="Helical" evidence="7">
    <location>
        <begin position="354"/>
        <end position="379"/>
    </location>
</feature>
<dbReference type="InterPro" id="IPR004681">
    <property type="entry name" value="TRAP_DctM"/>
</dbReference>
<dbReference type="NCBIfam" id="TIGR00786">
    <property type="entry name" value="dctM"/>
    <property type="match status" value="1"/>
</dbReference>
<feature type="domain" description="TRAP C4-dicarboxylate transport system permease DctM subunit" evidence="8">
    <location>
        <begin position="6"/>
        <end position="413"/>
    </location>
</feature>
<feature type="transmembrane region" description="Helical" evidence="7">
    <location>
        <begin position="391"/>
        <end position="410"/>
    </location>
</feature>
<dbReference type="Proteomes" id="UP001651880">
    <property type="component" value="Unassembled WGS sequence"/>
</dbReference>
<gene>
    <name evidence="9" type="ORF">LJD61_14120</name>
</gene>
<feature type="transmembrane region" description="Helical" evidence="7">
    <location>
        <begin position="91"/>
        <end position="122"/>
    </location>
</feature>
<evidence type="ECO:0000313" key="10">
    <source>
        <dbReference type="Proteomes" id="UP001651880"/>
    </source>
</evidence>
<feature type="transmembrane region" description="Helical" evidence="7">
    <location>
        <begin position="275"/>
        <end position="292"/>
    </location>
</feature>
<dbReference type="EMBL" id="JAJEKE010000014">
    <property type="protein sequence ID" value="MCQ1530674.1"/>
    <property type="molecule type" value="Genomic_DNA"/>
</dbReference>
<feature type="transmembrane region" description="Helical" evidence="7">
    <location>
        <begin position="215"/>
        <end position="234"/>
    </location>
</feature>
<evidence type="ECO:0000256" key="7">
    <source>
        <dbReference type="SAM" id="Phobius"/>
    </source>
</evidence>
<comment type="subcellular location">
    <subcellularLocation>
        <location evidence="1">Cell inner membrane</location>
        <topology evidence="1">Multi-pass membrane protein</topology>
    </subcellularLocation>
</comment>
<dbReference type="Pfam" id="PF06808">
    <property type="entry name" value="DctM"/>
    <property type="match status" value="1"/>
</dbReference>
<organism evidence="9 10">
    <name type="scientific">Lutispora saccharofermentans</name>
    <dbReference type="NCBI Taxonomy" id="3024236"/>
    <lineage>
        <taxon>Bacteria</taxon>
        <taxon>Bacillati</taxon>
        <taxon>Bacillota</taxon>
        <taxon>Clostridia</taxon>
        <taxon>Lutisporales</taxon>
        <taxon>Lutisporaceae</taxon>
        <taxon>Lutispora</taxon>
    </lineage>
</organism>
<comment type="caution">
    <text evidence="9">The sequence shown here is derived from an EMBL/GenBank/DDBJ whole genome shotgun (WGS) entry which is preliminary data.</text>
</comment>
<keyword evidence="4 7" id="KW-0812">Transmembrane</keyword>
<evidence type="ECO:0000256" key="2">
    <source>
        <dbReference type="ARBA" id="ARBA00022475"/>
    </source>
</evidence>
<protein>
    <submittedName>
        <fullName evidence="9">TRAP transporter large permease</fullName>
    </submittedName>
</protein>
<dbReference type="InterPro" id="IPR010656">
    <property type="entry name" value="DctM"/>
</dbReference>
<evidence type="ECO:0000256" key="5">
    <source>
        <dbReference type="ARBA" id="ARBA00022989"/>
    </source>
</evidence>
<name>A0ABT1NJB9_9FIRM</name>
<keyword evidence="6 7" id="KW-0472">Membrane</keyword>
<sequence>MIALMIISFILLLLLGMPVAFAMAISGTLALFGLSNVSWILVPQRMFLALNSFPFLAIPLFILAGELMNTGGITRRIVRFADSLLRQFRGGLAYVNVLTNIIMAGFSGSATADAVAIGSIMIPAMVDDGYPPGFSAGLTASASCIGPIIPPSITMVMYGAITGVSIGSMFLGGFIPGLLIGLGLMALVWFYARKYDFKRSERASLSEILSSLKDAIWALIAPVIILFGIMSGVITATEAGVIAVIYALVVGLFIYKEINIKQIPAILAKAGMSTAVPSIIISCSAIFGWILARENFAVAVIDIFMSISTNPHVVYFMIILMLFLIGLFVDGSVAIIVFSPILFPIGNQMGFDPIHFALVIIITILIGTVTPPVGLQLYIASSIAKLPISKVTIWPFVAVMVAVLFLITYVPSLVTYIPHLVFGV</sequence>
<dbReference type="PIRSF" id="PIRSF006066">
    <property type="entry name" value="HI0050"/>
    <property type="match status" value="1"/>
</dbReference>
<reference evidence="9 10" key="1">
    <citation type="submission" date="2021-10" db="EMBL/GenBank/DDBJ databases">
        <title>Lutispora strain m25 sp. nov., a thermophilic, non-spore-forming bacterium isolated from a lab-scale methanogenic bioreactor digesting anaerobic sludge.</title>
        <authorList>
            <person name="El Houari A."/>
            <person name="Mcdonald J."/>
        </authorList>
    </citation>
    <scope>NUCLEOTIDE SEQUENCE [LARGE SCALE GENOMIC DNA]</scope>
    <source>
        <strain evidence="10">m25</strain>
    </source>
</reference>